<comment type="caution">
    <text evidence="8">The sequence shown here is derived from an EMBL/GenBank/DDBJ whole genome shotgun (WGS) entry which is preliminary data.</text>
</comment>
<feature type="region of interest" description="Disordered" evidence="6">
    <location>
        <begin position="26"/>
        <end position="77"/>
    </location>
</feature>
<evidence type="ECO:0000313" key="9">
    <source>
        <dbReference type="Proteomes" id="UP000838763"/>
    </source>
</evidence>
<dbReference type="GO" id="GO:0006571">
    <property type="term" value="P:tyrosine biosynthetic process"/>
    <property type="evidence" value="ECO:0007669"/>
    <property type="project" value="TreeGrafter"/>
</dbReference>
<accession>A0A9P1H3V0</accession>
<comment type="similarity">
    <text evidence="2">Belongs to the class-I pyridoxal-phosphate-dependent aminotransferase family.</text>
</comment>
<keyword evidence="9" id="KW-1185">Reference proteome</keyword>
<dbReference type="SUPFAM" id="SSF53383">
    <property type="entry name" value="PLP-dependent transferases"/>
    <property type="match status" value="1"/>
</dbReference>
<dbReference type="Gene3D" id="3.40.640.10">
    <property type="entry name" value="Type I PLP-dependent aspartate aminotransferase-like (Major domain)"/>
    <property type="match status" value="1"/>
</dbReference>
<dbReference type="GO" id="GO:0047536">
    <property type="term" value="F:2-aminoadipate transaminase activity"/>
    <property type="evidence" value="ECO:0007669"/>
    <property type="project" value="TreeGrafter"/>
</dbReference>
<evidence type="ECO:0000256" key="6">
    <source>
        <dbReference type="SAM" id="MobiDB-lite"/>
    </source>
</evidence>
<evidence type="ECO:0000256" key="1">
    <source>
        <dbReference type="ARBA" id="ARBA00001933"/>
    </source>
</evidence>
<protein>
    <recommendedName>
        <fullName evidence="7">Aminotransferase class I/classII large domain-containing protein</fullName>
    </recommendedName>
</protein>
<gene>
    <name evidence="8" type="ORF">PPNO1_LOCUS5864</name>
</gene>
<dbReference type="GO" id="GO:0030170">
    <property type="term" value="F:pyridoxal phosphate binding"/>
    <property type="evidence" value="ECO:0007669"/>
    <property type="project" value="InterPro"/>
</dbReference>
<dbReference type="InterPro" id="IPR015421">
    <property type="entry name" value="PyrdxlP-dep_Trfase_major"/>
</dbReference>
<feature type="region of interest" description="Disordered" evidence="6">
    <location>
        <begin position="85"/>
        <end position="104"/>
    </location>
</feature>
<dbReference type="CDD" id="cd00609">
    <property type="entry name" value="AAT_like"/>
    <property type="match status" value="1"/>
</dbReference>
<name>A0A9P1H3V0_9PEZI</name>
<reference evidence="8" key="1">
    <citation type="submission" date="2022-11" db="EMBL/GenBank/DDBJ databases">
        <authorList>
            <person name="Scott C."/>
            <person name="Bruce N."/>
        </authorList>
    </citation>
    <scope>NUCLEOTIDE SEQUENCE</scope>
</reference>
<sequence length="537" mass="58052">MEPYASRIEAVLARRAEAGRYAPGLAAYSDSDMFKKPPRRVPGPTPMCPQAGSQVPQDPRAHLPRRRPPSASYFPFDSLSVSVPPRPDFNLPHTSPPDKPAPPNTLSIGKYDMAEGADYDLSVALNYSQVTGAGQMLRFTTGSTGALETVARIFCDKARGDSILMEEYTFSTAQETIGALGIRIVGVKMDGEGIVPAELKRILDEWDEAARGRKPHVLYTVPTGQNPTGASLSEGRRREIYAICEEHDIFIVEDDPYYLLQMPAYPRSGGDPSAASSADADARLSSYMASLPGTFLSIDTSGRVLRLDSFSKILSPARAWAGLPAPPKSLSVFFASASPPRAPAAFPRLPSTPSSSALGAATGVPRVGCRARRRVRGPQKRLAPRVRRLLPEVARWDVPRAGMFLWIKLDHTKHPRYSSGVPALEEEIFQSCISKGVLVARGSWFRAAASDPHHHTVNGTNGCDPDAAAVVNGYHHGEEDGPSELFFRTTFAAATVEGMREAMRRFGEAIRESFEIDAPAAAGVGANEEGGNEIQLL</sequence>
<organism evidence="8 9">
    <name type="scientific">Parascedosporium putredinis</name>
    <dbReference type="NCBI Taxonomy" id="1442378"/>
    <lineage>
        <taxon>Eukaryota</taxon>
        <taxon>Fungi</taxon>
        <taxon>Dikarya</taxon>
        <taxon>Ascomycota</taxon>
        <taxon>Pezizomycotina</taxon>
        <taxon>Sordariomycetes</taxon>
        <taxon>Hypocreomycetidae</taxon>
        <taxon>Microascales</taxon>
        <taxon>Microascaceae</taxon>
        <taxon>Parascedosporium</taxon>
    </lineage>
</organism>
<dbReference type="GO" id="GO:0008793">
    <property type="term" value="F:aromatic-amino-acid transaminase activity"/>
    <property type="evidence" value="ECO:0007669"/>
    <property type="project" value="TreeGrafter"/>
</dbReference>
<evidence type="ECO:0000256" key="4">
    <source>
        <dbReference type="ARBA" id="ARBA00022679"/>
    </source>
</evidence>
<evidence type="ECO:0000256" key="2">
    <source>
        <dbReference type="ARBA" id="ARBA00007441"/>
    </source>
</evidence>
<dbReference type="AlphaFoldDB" id="A0A9P1H3V0"/>
<dbReference type="PANTHER" id="PTHR42790:SF21">
    <property type="entry name" value="AROMATIC_AMINOADIPATE AMINOTRANSFERASE 1"/>
    <property type="match status" value="1"/>
</dbReference>
<keyword evidence="4" id="KW-0808">Transferase</keyword>
<evidence type="ECO:0000313" key="8">
    <source>
        <dbReference type="EMBL" id="CAI4216202.1"/>
    </source>
</evidence>
<dbReference type="Pfam" id="PF00155">
    <property type="entry name" value="Aminotran_1_2"/>
    <property type="match status" value="1"/>
</dbReference>
<dbReference type="EMBL" id="CALLCH030000015">
    <property type="protein sequence ID" value="CAI4216202.1"/>
    <property type="molecule type" value="Genomic_DNA"/>
</dbReference>
<dbReference type="Proteomes" id="UP000838763">
    <property type="component" value="Unassembled WGS sequence"/>
</dbReference>
<dbReference type="InterPro" id="IPR004839">
    <property type="entry name" value="Aminotransferase_I/II_large"/>
</dbReference>
<proteinExistence type="inferred from homology"/>
<dbReference type="GO" id="GO:0019878">
    <property type="term" value="P:lysine biosynthetic process via aminoadipic acid"/>
    <property type="evidence" value="ECO:0007669"/>
    <property type="project" value="TreeGrafter"/>
</dbReference>
<evidence type="ECO:0000256" key="3">
    <source>
        <dbReference type="ARBA" id="ARBA00022576"/>
    </source>
</evidence>
<keyword evidence="5" id="KW-0663">Pyridoxal phosphate</keyword>
<feature type="domain" description="Aminotransferase class I/classII large" evidence="7">
    <location>
        <begin position="139"/>
        <end position="447"/>
    </location>
</feature>
<dbReference type="InterPro" id="IPR015424">
    <property type="entry name" value="PyrdxlP-dep_Trfase"/>
</dbReference>
<dbReference type="OrthoDB" id="691673at2759"/>
<dbReference type="GO" id="GO:0009074">
    <property type="term" value="P:aromatic amino acid family catabolic process"/>
    <property type="evidence" value="ECO:0007669"/>
    <property type="project" value="TreeGrafter"/>
</dbReference>
<comment type="cofactor">
    <cofactor evidence="1">
        <name>pyridoxal 5'-phosphate</name>
        <dbReference type="ChEBI" id="CHEBI:597326"/>
    </cofactor>
</comment>
<keyword evidence="3" id="KW-0032">Aminotransferase</keyword>
<feature type="compositionally biased region" description="Pro residues" evidence="6">
    <location>
        <begin position="94"/>
        <end position="103"/>
    </location>
</feature>
<evidence type="ECO:0000259" key="7">
    <source>
        <dbReference type="Pfam" id="PF00155"/>
    </source>
</evidence>
<dbReference type="InterPro" id="IPR050859">
    <property type="entry name" value="Class-I_PLP-dep_aminotransf"/>
</dbReference>
<dbReference type="PANTHER" id="PTHR42790">
    <property type="entry name" value="AMINOTRANSFERASE"/>
    <property type="match status" value="1"/>
</dbReference>
<evidence type="ECO:0000256" key="5">
    <source>
        <dbReference type="ARBA" id="ARBA00022898"/>
    </source>
</evidence>